<evidence type="ECO:0000256" key="1">
    <source>
        <dbReference type="ARBA" id="ARBA00001526"/>
    </source>
</evidence>
<evidence type="ECO:0000256" key="8">
    <source>
        <dbReference type="ARBA" id="ARBA00023251"/>
    </source>
</evidence>
<comment type="catalytic activity">
    <reaction evidence="1">
        <text>a beta-lactam + H2O = a substituted beta-amino acid</text>
        <dbReference type="Rhea" id="RHEA:20401"/>
        <dbReference type="ChEBI" id="CHEBI:15377"/>
        <dbReference type="ChEBI" id="CHEBI:35627"/>
        <dbReference type="ChEBI" id="CHEBI:140347"/>
        <dbReference type="EC" id="3.5.2.6"/>
    </reaction>
</comment>
<dbReference type="InterPro" id="IPR006597">
    <property type="entry name" value="Sel1-like"/>
</dbReference>
<dbReference type="EC" id="3.5.2.6" evidence="3"/>
<dbReference type="InterPro" id="IPR011990">
    <property type="entry name" value="TPR-like_helical_dom_sf"/>
</dbReference>
<dbReference type="PANTHER" id="PTHR13891">
    <property type="entry name" value="CYTOCHROME C OXIDASE ASSEMBLY FACTOR 7"/>
    <property type="match status" value="1"/>
</dbReference>
<keyword evidence="8" id="KW-0046">Antibiotic resistance</keyword>
<dbReference type="eggNOG" id="COG0790">
    <property type="taxonomic scope" value="Bacteria"/>
</dbReference>
<keyword evidence="7" id="KW-1015">Disulfide bond</keyword>
<reference evidence="9 10" key="1">
    <citation type="submission" date="2009-07" db="EMBL/GenBank/DDBJ databases">
        <authorList>
            <person name="Madupu R."/>
            <person name="Sebastian Y."/>
            <person name="Durkin A.S."/>
            <person name="Torralba M."/>
            <person name="Methe B."/>
            <person name="Sutton G.G."/>
            <person name="Strausberg R.L."/>
            <person name="Nelson K.E."/>
        </authorList>
    </citation>
    <scope>NUCLEOTIDE SEQUENCE [LARGE SCALE GENOMIC DNA]</scope>
    <source>
        <strain evidence="9 10">RM3268</strain>
    </source>
</reference>
<dbReference type="Proteomes" id="UP000005709">
    <property type="component" value="Unassembled WGS sequence"/>
</dbReference>
<evidence type="ECO:0000313" key="9">
    <source>
        <dbReference type="EMBL" id="EEV17025.1"/>
    </source>
</evidence>
<dbReference type="Gene3D" id="1.25.40.10">
    <property type="entry name" value="Tetratricopeptide repeat domain"/>
    <property type="match status" value="1"/>
</dbReference>
<dbReference type="SMART" id="SM00671">
    <property type="entry name" value="SEL1"/>
    <property type="match status" value="3"/>
</dbReference>
<organism evidence="9 10">
    <name type="scientific">Campylobacter gracilis RM3268</name>
    <dbReference type="NCBI Taxonomy" id="553220"/>
    <lineage>
        <taxon>Bacteria</taxon>
        <taxon>Pseudomonadati</taxon>
        <taxon>Campylobacterota</taxon>
        <taxon>Epsilonproteobacteria</taxon>
        <taxon>Campylobacterales</taxon>
        <taxon>Campylobacteraceae</taxon>
        <taxon>Campylobacter</taxon>
    </lineage>
</organism>
<evidence type="ECO:0000256" key="4">
    <source>
        <dbReference type="ARBA" id="ARBA00022737"/>
    </source>
</evidence>
<sequence length="127" mass="13658">MRAGSPKACYNAAIISYKNADKKNTFAFFAKSCDLGLGEGCLNAAVASYEEKDYQGALKFFLKSCDAALAEGCQRVGLAYSKKEFGEPDLDKAMIYYDKACKLGAEFSCNVVAAMNKINASEANATK</sequence>
<comment type="caution">
    <text evidence="9">The sequence shown here is derived from an EMBL/GenBank/DDBJ whole genome shotgun (WGS) entry which is preliminary data.</text>
</comment>
<dbReference type="AlphaFoldDB" id="C8PJC0"/>
<dbReference type="GO" id="GO:0046677">
    <property type="term" value="P:response to antibiotic"/>
    <property type="evidence" value="ECO:0007669"/>
    <property type="project" value="UniProtKB-KW"/>
</dbReference>
<evidence type="ECO:0000256" key="3">
    <source>
        <dbReference type="ARBA" id="ARBA00012865"/>
    </source>
</evidence>
<name>C8PJC0_9BACT</name>
<evidence type="ECO:0000313" key="10">
    <source>
        <dbReference type="Proteomes" id="UP000005709"/>
    </source>
</evidence>
<proteinExistence type="inferred from homology"/>
<dbReference type="PANTHER" id="PTHR13891:SF1">
    <property type="entry name" value="CYTOCHROME C OXIDASE ASSEMBLY FACTOR 7"/>
    <property type="match status" value="1"/>
</dbReference>
<keyword evidence="5" id="KW-0378">Hydrolase</keyword>
<dbReference type="InterPro" id="IPR040239">
    <property type="entry name" value="HcpB-like"/>
</dbReference>
<gene>
    <name evidence="9" type="ORF">CAMGR0001_1319</name>
</gene>
<keyword evidence="6" id="KW-0802">TPR repeat</keyword>
<keyword evidence="4" id="KW-0677">Repeat</keyword>
<evidence type="ECO:0000256" key="2">
    <source>
        <dbReference type="ARBA" id="ARBA00008486"/>
    </source>
</evidence>
<evidence type="ECO:0000256" key="5">
    <source>
        <dbReference type="ARBA" id="ARBA00022801"/>
    </source>
</evidence>
<accession>C8PJC0</accession>
<keyword evidence="10" id="KW-1185">Reference proteome</keyword>
<comment type="similarity">
    <text evidence="2">Belongs to the hcp beta-lactamase family.</text>
</comment>
<dbReference type="EMBL" id="ACYG01000027">
    <property type="protein sequence ID" value="EEV17025.1"/>
    <property type="molecule type" value="Genomic_DNA"/>
</dbReference>
<dbReference type="GO" id="GO:0008800">
    <property type="term" value="F:beta-lactamase activity"/>
    <property type="evidence" value="ECO:0007669"/>
    <property type="project" value="UniProtKB-EC"/>
</dbReference>
<dbReference type="SUPFAM" id="SSF81901">
    <property type="entry name" value="HCP-like"/>
    <property type="match status" value="1"/>
</dbReference>
<evidence type="ECO:0000256" key="6">
    <source>
        <dbReference type="ARBA" id="ARBA00022803"/>
    </source>
</evidence>
<evidence type="ECO:0000256" key="7">
    <source>
        <dbReference type="ARBA" id="ARBA00023157"/>
    </source>
</evidence>
<dbReference type="RefSeq" id="WP_005871961.1">
    <property type="nucleotide sequence ID" value="NZ_ACYG01000027.1"/>
</dbReference>
<protein>
    <recommendedName>
        <fullName evidence="3">beta-lactamase</fullName>
        <ecNumber evidence="3">3.5.2.6</ecNumber>
    </recommendedName>
</protein>